<sequence>MPVITGIDDHGRPFFSFPFADGEDRITFVKGTRRKLHPRISIRRGVKGKNIFTPQEGPELLAKREGIERIIEILECFRANITDKKALKALADGVDNKGQCYFDVDPGIRITLGKGSWNKPKRAFVVNFRSYMEPGVSKRVHLGPSLPFNTPEEQENLILAFQLTLHFRSY</sequence>
<accession>A0A7C4R431</accession>
<organism evidence="1">
    <name type="scientific">candidate division CPR3 bacterium</name>
    <dbReference type="NCBI Taxonomy" id="2268181"/>
    <lineage>
        <taxon>Bacteria</taxon>
        <taxon>Bacteria division CPR3</taxon>
    </lineage>
</organism>
<comment type="caution">
    <text evidence="1">The sequence shown here is derived from an EMBL/GenBank/DDBJ whole genome shotgun (WGS) entry which is preliminary data.</text>
</comment>
<proteinExistence type="predicted"/>
<name>A0A7C4R431_UNCC3</name>
<protein>
    <submittedName>
        <fullName evidence="1">Uncharacterized protein</fullName>
    </submittedName>
</protein>
<evidence type="ECO:0000313" key="1">
    <source>
        <dbReference type="EMBL" id="HGT70800.1"/>
    </source>
</evidence>
<reference evidence="1" key="1">
    <citation type="journal article" date="2020" name="mSystems">
        <title>Genome- and Community-Level Interaction Insights into Carbon Utilization and Element Cycling Functions of Hydrothermarchaeota in Hydrothermal Sediment.</title>
        <authorList>
            <person name="Zhou Z."/>
            <person name="Liu Y."/>
            <person name="Xu W."/>
            <person name="Pan J."/>
            <person name="Luo Z.H."/>
            <person name="Li M."/>
        </authorList>
    </citation>
    <scope>NUCLEOTIDE SEQUENCE [LARGE SCALE GENOMIC DNA]</scope>
    <source>
        <strain evidence="1">SpSt-579</strain>
    </source>
</reference>
<gene>
    <name evidence="1" type="ORF">ENT43_00890</name>
</gene>
<dbReference type="AlphaFoldDB" id="A0A7C4R431"/>
<dbReference type="EMBL" id="DSYQ01000003">
    <property type="protein sequence ID" value="HGT70800.1"/>
    <property type="molecule type" value="Genomic_DNA"/>
</dbReference>